<dbReference type="GO" id="GO:0005858">
    <property type="term" value="C:axonemal dynein complex"/>
    <property type="evidence" value="ECO:0007669"/>
    <property type="project" value="InterPro"/>
</dbReference>
<dbReference type="RefSeq" id="XP_008477594.1">
    <property type="nucleotide sequence ID" value="XM_008479372.3"/>
</dbReference>
<accession>A0A1S3DA47</accession>
<feature type="coiled-coil region" evidence="1">
    <location>
        <begin position="131"/>
        <end position="172"/>
    </location>
</feature>
<organism evidence="2 3">
    <name type="scientific">Diaphorina citri</name>
    <name type="common">Asian citrus psyllid</name>
    <dbReference type="NCBI Taxonomy" id="121845"/>
    <lineage>
        <taxon>Eukaryota</taxon>
        <taxon>Metazoa</taxon>
        <taxon>Ecdysozoa</taxon>
        <taxon>Arthropoda</taxon>
        <taxon>Hexapoda</taxon>
        <taxon>Insecta</taxon>
        <taxon>Pterygota</taxon>
        <taxon>Neoptera</taxon>
        <taxon>Paraneoptera</taxon>
        <taxon>Hemiptera</taxon>
        <taxon>Sternorrhyncha</taxon>
        <taxon>Psylloidea</taxon>
        <taxon>Psyllidae</taxon>
        <taxon>Diaphorininae</taxon>
        <taxon>Diaphorina</taxon>
    </lineage>
</organism>
<dbReference type="PANTHER" id="PTHR21625">
    <property type="entry name" value="NYD-SP28 PROTEIN"/>
    <property type="match status" value="1"/>
</dbReference>
<dbReference type="GO" id="GO:0003352">
    <property type="term" value="P:regulation of cilium movement"/>
    <property type="evidence" value="ECO:0007669"/>
    <property type="project" value="TreeGrafter"/>
</dbReference>
<evidence type="ECO:0000256" key="1">
    <source>
        <dbReference type="SAM" id="Coils"/>
    </source>
</evidence>
<proteinExistence type="predicted"/>
<dbReference type="PANTHER" id="PTHR21625:SF1">
    <property type="entry name" value="DYNEIN REGULATORY COMPLEX PROTEIN 1"/>
    <property type="match status" value="1"/>
</dbReference>
<dbReference type="Proteomes" id="UP000079169">
    <property type="component" value="Unplaced"/>
</dbReference>
<reference evidence="3" key="1">
    <citation type="submission" date="2025-08" db="UniProtKB">
        <authorList>
            <consortium name="RefSeq"/>
        </authorList>
    </citation>
    <scope>IDENTIFICATION</scope>
</reference>
<dbReference type="PaxDb" id="121845-A0A1S3DA47"/>
<keyword evidence="1" id="KW-0175">Coiled coil</keyword>
<sequence>MFTDLKQLVEDNRAAYERARCKREALTKKVLRKLDGASLKNTDFQNKSIPYFNERVDRYETIALDMEAMEFDMEYLKNTTEDEMVSVFNRCTETENVIANYRAEIPKIRKENMQTKVFTLYDLQQEAIKSKANVAQQISELKQDVEYIRNKMVRLRDKKRHLKEQRKTAEKNYNDLWKHYDSQIDQDLQKITNMDRYIQEKILGRHWETPPSTPSEITASESTILEKPPPKEPCKQLYSLSPEAKQRRLIDCVNKALLAHGDFVLQKLQLTTPLPPNLETFVKLNRILCALCVNTMEDFNHLVSCLAPYMYCIDCAREEENPFAKYNTIVKTILDTTCVCPNDKHKLTIEGSDLFRGFDEYMKEEPEQEPEKPHHVVHVQDIEKNWKCKASIITEEKVVLFKAVRDILKNHYDDLVRTQLEKQKRQHCNNLRNKYEDTNLRKKFRKETKVECFENKPTSYDGFGDCKC</sequence>
<protein>
    <submittedName>
        <fullName evidence="3">Uncharacterized protein LOC103514487</fullName>
    </submittedName>
</protein>
<dbReference type="AlphaFoldDB" id="A0A1S3DA47"/>
<dbReference type="GeneID" id="103514487"/>
<dbReference type="GO" id="GO:0070286">
    <property type="term" value="P:axonemal dynein complex assembly"/>
    <property type="evidence" value="ECO:0007669"/>
    <property type="project" value="InterPro"/>
</dbReference>
<keyword evidence="2" id="KW-1185">Reference proteome</keyword>
<gene>
    <name evidence="3" type="primary">LOC103514487</name>
</gene>
<name>A0A1S3DA47_DIACI</name>
<evidence type="ECO:0000313" key="3">
    <source>
        <dbReference type="RefSeq" id="XP_008477594.1"/>
    </source>
</evidence>
<dbReference type="InterPro" id="IPR039750">
    <property type="entry name" value="DRC1/DRC2"/>
</dbReference>
<dbReference type="GO" id="GO:0060285">
    <property type="term" value="P:cilium-dependent cell motility"/>
    <property type="evidence" value="ECO:0007669"/>
    <property type="project" value="TreeGrafter"/>
</dbReference>
<evidence type="ECO:0000313" key="2">
    <source>
        <dbReference type="Proteomes" id="UP000079169"/>
    </source>
</evidence>
<dbReference type="KEGG" id="dci:103514487"/>